<evidence type="ECO:0000313" key="3">
    <source>
        <dbReference type="EMBL" id="OHW62202.1"/>
    </source>
</evidence>
<comment type="caution">
    <text evidence="3">The sequence shown here is derived from an EMBL/GenBank/DDBJ whole genome shotgun (WGS) entry which is preliminary data.</text>
</comment>
<dbReference type="GO" id="GO:0003677">
    <property type="term" value="F:DNA binding"/>
    <property type="evidence" value="ECO:0007669"/>
    <property type="project" value="UniProtKB-KW"/>
</dbReference>
<dbReference type="RefSeq" id="WP_071062817.1">
    <property type="nucleotide sequence ID" value="NZ_MKIE01000004.1"/>
</dbReference>
<dbReference type="Pfam" id="PF04313">
    <property type="entry name" value="HSDR_N"/>
    <property type="match status" value="1"/>
</dbReference>
<keyword evidence="4" id="KW-1185">Reference proteome</keyword>
<dbReference type="STRING" id="39480.EUAN_12710"/>
<dbReference type="AlphaFoldDB" id="A0A1S1V6P4"/>
<dbReference type="InterPro" id="IPR017035">
    <property type="entry name" value="UCP035009_HsdR_All3000-type"/>
</dbReference>
<evidence type="ECO:0000313" key="4">
    <source>
        <dbReference type="Proteomes" id="UP000180254"/>
    </source>
</evidence>
<dbReference type="EMBL" id="MKIE01000004">
    <property type="protein sequence ID" value="OHW62202.1"/>
    <property type="molecule type" value="Genomic_DNA"/>
</dbReference>
<gene>
    <name evidence="3" type="ORF">EUAN_12710</name>
</gene>
<feature type="domain" description="Restriction endonuclease type I HsdR N-terminal" evidence="2">
    <location>
        <begin position="61"/>
        <end position="125"/>
    </location>
</feature>
<reference evidence="3 4" key="1">
    <citation type="submission" date="2016-09" db="EMBL/GenBank/DDBJ databases">
        <title>Genome sequence of Eubacterium angustum.</title>
        <authorList>
            <person name="Poehlein A."/>
            <person name="Daniel R."/>
        </authorList>
    </citation>
    <scope>NUCLEOTIDE SEQUENCE [LARGE SCALE GENOMIC DNA]</scope>
    <source>
        <strain evidence="3 4">DSM 1989</strain>
    </source>
</reference>
<dbReference type="PIRSF" id="PIRSF035009">
    <property type="entry name" value="UCP035009_HSDR_N"/>
    <property type="match status" value="1"/>
</dbReference>
<accession>A0A1S1V6P4</accession>
<name>A0A1S1V6P4_9FIRM</name>
<evidence type="ECO:0000259" key="2">
    <source>
        <dbReference type="Pfam" id="PF04313"/>
    </source>
</evidence>
<dbReference type="GO" id="GO:0005524">
    <property type="term" value="F:ATP binding"/>
    <property type="evidence" value="ECO:0007669"/>
    <property type="project" value="UniProtKB-KW"/>
</dbReference>
<dbReference type="OrthoDB" id="9148007at2"/>
<dbReference type="GO" id="GO:0009035">
    <property type="term" value="F:type I site-specific deoxyribonuclease activity"/>
    <property type="evidence" value="ECO:0007669"/>
    <property type="project" value="UniProtKB-EC"/>
</dbReference>
<dbReference type="GO" id="GO:0009307">
    <property type="term" value="P:DNA restriction-modification system"/>
    <property type="evidence" value="ECO:0007669"/>
    <property type="project" value="UniProtKB-KW"/>
</dbReference>
<proteinExistence type="predicted"/>
<feature type="region of interest" description="Disordered" evidence="1">
    <location>
        <begin position="237"/>
        <end position="265"/>
    </location>
</feature>
<sequence length="361" mass="41691">MDFSEKLKGFSKRAEALKSTLGTEEATKTSLVMPFFQMLGYDVFNPGEFTPEFTADVGIKKGEKVDFAILKDGLPSILIEAKWVGEKLEKHDSQLFRYFGTTQAKFAILTNGVVYRFYTDLDEPNKMDEDPFFEFNLLDIKDSDISELKKFHKENFDMEEITDAASELKYSGMIKSFIGDQFDNPTEDFIKHILTNIYSGVRTQGVIDKFRPIIKKSLNQFVNELISDKIKQVIENHSSDDKNSVSEQTLDSSTEEEPASNPSDEIVTTLEELEAYTIIKSALRDCVDSSRISYKDTRSYFGILLDNNTRKWLCRLYLRENVKYIVIPDEDMNQVRFDFENLDQLYDFSTELKLRVSELDK</sequence>
<organism evidence="3 4">
    <name type="scientific">Andreesenia angusta</name>
    <dbReference type="NCBI Taxonomy" id="39480"/>
    <lineage>
        <taxon>Bacteria</taxon>
        <taxon>Bacillati</taxon>
        <taxon>Bacillota</taxon>
        <taxon>Tissierellia</taxon>
        <taxon>Tissierellales</taxon>
        <taxon>Gottschalkiaceae</taxon>
        <taxon>Andreesenia</taxon>
    </lineage>
</organism>
<dbReference type="InterPro" id="IPR007409">
    <property type="entry name" value="Restrct_endonuc_type1_HsdR_N"/>
</dbReference>
<evidence type="ECO:0000256" key="1">
    <source>
        <dbReference type="SAM" id="MobiDB-lite"/>
    </source>
</evidence>
<dbReference type="Proteomes" id="UP000180254">
    <property type="component" value="Unassembled WGS sequence"/>
</dbReference>
<protein>
    <recommendedName>
        <fullName evidence="2">Restriction endonuclease type I HsdR N-terminal domain-containing protein</fullName>
    </recommendedName>
</protein>